<gene>
    <name evidence="1" type="ORF">TTEB3V08_LOCUS11323</name>
</gene>
<accession>A0A7R9IRU8</accession>
<reference evidence="1" key="1">
    <citation type="submission" date="2020-11" db="EMBL/GenBank/DDBJ databases">
        <authorList>
            <person name="Tran Van P."/>
        </authorList>
    </citation>
    <scope>NUCLEOTIDE SEQUENCE</scope>
</reference>
<sequence>MSGCTRGGGTGENNVPSLECVPASDFLASGAKAEKDESASLHIPRTDSLVHDSLSIPRSREDVIQIKCTCIGVAGEEENAGLGFDLLFVSKPDFLLINLVRGAVIQLAGMVCELCDVTSKRRGVESGRAVWWSERSVLAHVAPNRAERPPKLSGD</sequence>
<dbReference type="AlphaFoldDB" id="A0A7R9IRU8"/>
<name>A0A7R9IRU8_9NEOP</name>
<protein>
    <submittedName>
        <fullName evidence="1">Uncharacterized protein</fullName>
    </submittedName>
</protein>
<proteinExistence type="predicted"/>
<organism evidence="1">
    <name type="scientific">Timema tahoe</name>
    <dbReference type="NCBI Taxonomy" id="61484"/>
    <lineage>
        <taxon>Eukaryota</taxon>
        <taxon>Metazoa</taxon>
        <taxon>Ecdysozoa</taxon>
        <taxon>Arthropoda</taxon>
        <taxon>Hexapoda</taxon>
        <taxon>Insecta</taxon>
        <taxon>Pterygota</taxon>
        <taxon>Neoptera</taxon>
        <taxon>Polyneoptera</taxon>
        <taxon>Phasmatodea</taxon>
        <taxon>Timematodea</taxon>
        <taxon>Timematoidea</taxon>
        <taxon>Timematidae</taxon>
        <taxon>Timema</taxon>
    </lineage>
</organism>
<evidence type="ECO:0000313" key="1">
    <source>
        <dbReference type="EMBL" id="CAD7463438.1"/>
    </source>
</evidence>
<dbReference type="EMBL" id="OE008036">
    <property type="protein sequence ID" value="CAD7463438.1"/>
    <property type="molecule type" value="Genomic_DNA"/>
</dbReference>